<keyword evidence="1" id="KW-0812">Transmembrane</keyword>
<organism evidence="2 3">
    <name type="scientific">Heterorhabditis bacteriophora</name>
    <name type="common">Entomopathogenic nematode worm</name>
    <dbReference type="NCBI Taxonomy" id="37862"/>
    <lineage>
        <taxon>Eukaryota</taxon>
        <taxon>Metazoa</taxon>
        <taxon>Ecdysozoa</taxon>
        <taxon>Nematoda</taxon>
        <taxon>Chromadorea</taxon>
        <taxon>Rhabditida</taxon>
        <taxon>Rhabditina</taxon>
        <taxon>Rhabditomorpha</taxon>
        <taxon>Strongyloidea</taxon>
        <taxon>Heterorhabditidae</taxon>
        <taxon>Heterorhabditis</taxon>
    </lineage>
</organism>
<evidence type="ECO:0000313" key="2">
    <source>
        <dbReference type="Proteomes" id="UP000095283"/>
    </source>
</evidence>
<feature type="transmembrane region" description="Helical" evidence="1">
    <location>
        <begin position="7"/>
        <end position="23"/>
    </location>
</feature>
<evidence type="ECO:0000313" key="3">
    <source>
        <dbReference type="WBParaSite" id="Hba_07753"/>
    </source>
</evidence>
<keyword evidence="1" id="KW-1133">Transmembrane helix</keyword>
<proteinExistence type="predicted"/>
<dbReference type="Proteomes" id="UP000095283">
    <property type="component" value="Unplaced"/>
</dbReference>
<dbReference type="WBParaSite" id="Hba_07753">
    <property type="protein sequence ID" value="Hba_07753"/>
    <property type="gene ID" value="Hba_07753"/>
</dbReference>
<keyword evidence="1" id="KW-0472">Membrane</keyword>
<evidence type="ECO:0000256" key="1">
    <source>
        <dbReference type="SAM" id="Phobius"/>
    </source>
</evidence>
<keyword evidence="2" id="KW-1185">Reference proteome</keyword>
<reference evidence="3" key="1">
    <citation type="submission" date="2016-11" db="UniProtKB">
        <authorList>
            <consortium name="WormBaseParasite"/>
        </authorList>
    </citation>
    <scope>IDENTIFICATION</scope>
</reference>
<accession>A0A1I7WRE8</accession>
<name>A0A1I7WRE8_HETBA</name>
<sequence>MSDILDGIAYLIFILFSWKLFLVNEELLTSVF</sequence>
<protein>
    <submittedName>
        <fullName evidence="3">Phosphatidylglycerophosphatase A</fullName>
    </submittedName>
</protein>
<dbReference type="AlphaFoldDB" id="A0A1I7WRE8"/>